<evidence type="ECO:0000313" key="3">
    <source>
        <dbReference type="Proteomes" id="UP000186176"/>
    </source>
</evidence>
<feature type="compositionally biased region" description="Basic and acidic residues" evidence="1">
    <location>
        <begin position="281"/>
        <end position="290"/>
    </location>
</feature>
<feature type="region of interest" description="Disordered" evidence="1">
    <location>
        <begin position="281"/>
        <end position="301"/>
    </location>
</feature>
<dbReference type="VEuPathDB" id="CryptoDB:cubi_02402"/>
<reference evidence="2 3" key="1">
    <citation type="submission" date="2016-10" db="EMBL/GenBank/DDBJ databases">
        <title>Reductive evolution of mitochondrial metabolism and differential evolution of invasion-related proteins in Cryptosporidium.</title>
        <authorList>
            <person name="Liu S."/>
            <person name="Roellig D.M."/>
            <person name="Guo Y."/>
            <person name="Li N."/>
            <person name="Frace M.A."/>
            <person name="Tang K."/>
            <person name="Zhang L."/>
            <person name="Feng Y."/>
            <person name="Xiao L."/>
        </authorList>
    </citation>
    <scope>NUCLEOTIDE SEQUENCE [LARGE SCALE GENOMIC DNA]</scope>
    <source>
        <strain evidence="2">39726</strain>
    </source>
</reference>
<dbReference type="AlphaFoldDB" id="A0A1J4MFY2"/>
<evidence type="ECO:0000256" key="1">
    <source>
        <dbReference type="SAM" id="MobiDB-lite"/>
    </source>
</evidence>
<sequence>MKIIETLRSGKNFYGRDSDNFANNISSIFYRYDLSSNSSSAPTVVTVSKSSSSDTTDTKMLFSSVGQETLLLLQEALLHHYSGGEGTLINWENSDHKVNRLESVYTRTYGSEKVVLSNKGQIEPAIDDDEDIFEGVGCIFDHKESKRTRSRSFERSLSPDLDEFIENIYDLKDEVLSNTEVYSHNRTEVIKDTTKEQNTIYQDSGPVSRTRNRKKGIDYSLFSRKGPISASEKSLRDLKLPQFQDSTSSYAECYLEVDGVSQYETHHEELEPMSVRSYNKEVDDSLPVKDNKKKNNSKYKRRRVNFVNQEWNSIQKIINRQNFRSLGTFNSLISRNNCSQ</sequence>
<dbReference type="GeneID" id="39979192"/>
<feature type="compositionally biased region" description="Basic residues" evidence="1">
    <location>
        <begin position="291"/>
        <end position="301"/>
    </location>
</feature>
<keyword evidence="3" id="KW-1185">Reference proteome</keyword>
<dbReference type="RefSeq" id="XP_028874534.1">
    <property type="nucleotide sequence ID" value="XM_029019413.1"/>
</dbReference>
<name>A0A1J4MFY2_9CRYT</name>
<proteinExistence type="predicted"/>
<gene>
    <name evidence="2" type="ORF">cubi_02402</name>
</gene>
<dbReference type="EMBL" id="LRBP01000017">
    <property type="protein sequence ID" value="OII73170.1"/>
    <property type="molecule type" value="Genomic_DNA"/>
</dbReference>
<dbReference type="OrthoDB" id="344176at2759"/>
<comment type="caution">
    <text evidence="2">The sequence shown here is derived from an EMBL/GenBank/DDBJ whole genome shotgun (WGS) entry which is preliminary data.</text>
</comment>
<protein>
    <submittedName>
        <fullName evidence="2">Uncharacterized protein</fullName>
    </submittedName>
</protein>
<evidence type="ECO:0000313" key="2">
    <source>
        <dbReference type="EMBL" id="OII73170.1"/>
    </source>
</evidence>
<accession>A0A1J4MFY2</accession>
<dbReference type="Proteomes" id="UP000186176">
    <property type="component" value="Unassembled WGS sequence"/>
</dbReference>
<organism evidence="2 3">
    <name type="scientific">Cryptosporidium ubiquitum</name>
    <dbReference type="NCBI Taxonomy" id="857276"/>
    <lineage>
        <taxon>Eukaryota</taxon>
        <taxon>Sar</taxon>
        <taxon>Alveolata</taxon>
        <taxon>Apicomplexa</taxon>
        <taxon>Conoidasida</taxon>
        <taxon>Coccidia</taxon>
        <taxon>Eucoccidiorida</taxon>
        <taxon>Eimeriorina</taxon>
        <taxon>Cryptosporidiidae</taxon>
        <taxon>Cryptosporidium</taxon>
    </lineage>
</organism>